<protein>
    <submittedName>
        <fullName evidence="1">2609_t:CDS:1</fullName>
    </submittedName>
</protein>
<evidence type="ECO:0000313" key="1">
    <source>
        <dbReference type="EMBL" id="CAG8545576.1"/>
    </source>
</evidence>
<accession>A0ACA9LRP1</accession>
<comment type="caution">
    <text evidence="1">The sequence shown here is derived from an EMBL/GenBank/DDBJ whole genome shotgun (WGS) entry which is preliminary data.</text>
</comment>
<dbReference type="EMBL" id="CAJVQC010004814">
    <property type="protein sequence ID" value="CAG8545576.1"/>
    <property type="molecule type" value="Genomic_DNA"/>
</dbReference>
<gene>
    <name evidence="1" type="ORF">RPERSI_LOCUS3737</name>
</gene>
<evidence type="ECO:0000313" key="2">
    <source>
        <dbReference type="Proteomes" id="UP000789920"/>
    </source>
</evidence>
<dbReference type="Proteomes" id="UP000789920">
    <property type="component" value="Unassembled WGS sequence"/>
</dbReference>
<sequence>GSLVTSAKSDIKEIPILVEFNEKIITLAESDKEMIASAKSDEKEI</sequence>
<keyword evidence="2" id="KW-1185">Reference proteome</keyword>
<reference evidence="1" key="1">
    <citation type="submission" date="2021-06" db="EMBL/GenBank/DDBJ databases">
        <authorList>
            <person name="Kallberg Y."/>
            <person name="Tangrot J."/>
            <person name="Rosling A."/>
        </authorList>
    </citation>
    <scope>NUCLEOTIDE SEQUENCE</scope>
    <source>
        <strain evidence="1">MA461A</strain>
    </source>
</reference>
<organism evidence="1 2">
    <name type="scientific">Racocetra persica</name>
    <dbReference type="NCBI Taxonomy" id="160502"/>
    <lineage>
        <taxon>Eukaryota</taxon>
        <taxon>Fungi</taxon>
        <taxon>Fungi incertae sedis</taxon>
        <taxon>Mucoromycota</taxon>
        <taxon>Glomeromycotina</taxon>
        <taxon>Glomeromycetes</taxon>
        <taxon>Diversisporales</taxon>
        <taxon>Gigasporaceae</taxon>
        <taxon>Racocetra</taxon>
    </lineage>
</organism>
<name>A0ACA9LRP1_9GLOM</name>
<feature type="non-terminal residue" evidence="1">
    <location>
        <position position="1"/>
    </location>
</feature>
<proteinExistence type="predicted"/>